<accession>A0A8T0S005</accession>
<proteinExistence type="predicted"/>
<feature type="compositionally biased region" description="Low complexity" evidence="1">
    <location>
        <begin position="29"/>
        <end position="41"/>
    </location>
</feature>
<evidence type="ECO:0000313" key="2">
    <source>
        <dbReference type="EMBL" id="KAG2591034.1"/>
    </source>
</evidence>
<feature type="region of interest" description="Disordered" evidence="1">
    <location>
        <begin position="29"/>
        <end position="81"/>
    </location>
</feature>
<comment type="caution">
    <text evidence="2">The sequence shown here is derived from an EMBL/GenBank/DDBJ whole genome shotgun (WGS) entry which is preliminary data.</text>
</comment>
<sequence length="331" mass="32860">MPPAGTAATPDTLLGAPRATWASLCCCSPSTSIQPSSQSQSGKPETGNASDLILSAAPPSGISSASSSDSDSQNAASSVLLGDTHRALSSAPANATNGCSRSCAAAGRSAASLAKQRARKSLASADSHRGTSGTASVYPIRWSAARTSSASPHGARPVAISTTVHPSAQTSAAGPWSSPRATSGAMNAGVPPIARRAAPGARAHPKSASLARPSAPITTFRALTTSAAYARTARSPRAPPFRAASSASDPPGAYSRKSCPASTPRSRLSASAAAPAAADLTANSSPDAASAARDTTAPDAPRPSVRSLLQWPLVTSIAAMPSSFLPFLVVG</sequence>
<feature type="compositionally biased region" description="Low complexity" evidence="1">
    <location>
        <begin position="231"/>
        <end position="251"/>
    </location>
</feature>
<name>A0A8T0S005_PANVG</name>
<feature type="compositionally biased region" description="Low complexity" evidence="1">
    <location>
        <begin position="261"/>
        <end position="285"/>
    </location>
</feature>
<dbReference type="Proteomes" id="UP000823388">
    <property type="component" value="Chromosome 5N"/>
</dbReference>
<feature type="region of interest" description="Disordered" evidence="1">
    <location>
        <begin position="231"/>
        <end position="303"/>
    </location>
</feature>
<protein>
    <submittedName>
        <fullName evidence="2">Uncharacterized protein</fullName>
    </submittedName>
</protein>
<feature type="region of interest" description="Disordered" evidence="1">
    <location>
        <begin position="164"/>
        <end position="192"/>
    </location>
</feature>
<dbReference type="EMBL" id="CM029046">
    <property type="protein sequence ID" value="KAG2591034.1"/>
    <property type="molecule type" value="Genomic_DNA"/>
</dbReference>
<evidence type="ECO:0000313" key="3">
    <source>
        <dbReference type="Proteomes" id="UP000823388"/>
    </source>
</evidence>
<keyword evidence="3" id="KW-1185">Reference proteome</keyword>
<feature type="compositionally biased region" description="Low complexity" evidence="1">
    <location>
        <begin position="55"/>
        <end position="78"/>
    </location>
</feature>
<evidence type="ECO:0000256" key="1">
    <source>
        <dbReference type="SAM" id="MobiDB-lite"/>
    </source>
</evidence>
<reference evidence="2" key="1">
    <citation type="submission" date="2020-05" db="EMBL/GenBank/DDBJ databases">
        <title>WGS assembly of Panicum virgatum.</title>
        <authorList>
            <person name="Lovell J.T."/>
            <person name="Jenkins J."/>
            <person name="Shu S."/>
            <person name="Juenger T.E."/>
            <person name="Schmutz J."/>
        </authorList>
    </citation>
    <scope>NUCLEOTIDE SEQUENCE</scope>
    <source>
        <strain evidence="2">AP13</strain>
    </source>
</reference>
<dbReference type="AlphaFoldDB" id="A0A8T0S005"/>
<gene>
    <name evidence="2" type="ORF">PVAP13_5NG449500</name>
</gene>
<organism evidence="2 3">
    <name type="scientific">Panicum virgatum</name>
    <name type="common">Blackwell switchgrass</name>
    <dbReference type="NCBI Taxonomy" id="38727"/>
    <lineage>
        <taxon>Eukaryota</taxon>
        <taxon>Viridiplantae</taxon>
        <taxon>Streptophyta</taxon>
        <taxon>Embryophyta</taxon>
        <taxon>Tracheophyta</taxon>
        <taxon>Spermatophyta</taxon>
        <taxon>Magnoliopsida</taxon>
        <taxon>Liliopsida</taxon>
        <taxon>Poales</taxon>
        <taxon>Poaceae</taxon>
        <taxon>PACMAD clade</taxon>
        <taxon>Panicoideae</taxon>
        <taxon>Panicodae</taxon>
        <taxon>Paniceae</taxon>
        <taxon>Panicinae</taxon>
        <taxon>Panicum</taxon>
        <taxon>Panicum sect. Hiantes</taxon>
    </lineage>
</organism>